<name>A0A9Q9P962_9MICO</name>
<sequence>MIATLKISSSGGHDTSSAVRRPVTNCRSAGMQTTDRDHSAASNGVL</sequence>
<protein>
    <submittedName>
        <fullName evidence="2">Uncharacterized protein</fullName>
    </submittedName>
</protein>
<reference evidence="2" key="1">
    <citation type="submission" date="2022-09" db="EMBL/GenBank/DDBJ databases">
        <title>Taxonomy of Curtobacterium flaccumfaciens.</title>
        <authorList>
            <person name="Osdaghi E."/>
            <person name="Taghavi S.M."/>
            <person name="Hamidizade M."/>
            <person name="Abachi H."/>
            <person name="Fazliarab A."/>
            <person name="Baeyen S."/>
            <person name="Portier P."/>
            <person name="Van Vaerenbergh J."/>
            <person name="Jacques M.-A."/>
        </authorList>
    </citation>
    <scope>NUCLEOTIDE SEQUENCE</scope>
    <source>
        <strain evidence="2">AGQB46</strain>
    </source>
</reference>
<dbReference type="AlphaFoldDB" id="A0A9Q9P962"/>
<accession>A0A9Q9P962</accession>
<dbReference type="KEGG" id="cpoi:OE229_00385"/>
<feature type="compositionally biased region" description="Polar residues" evidence="1">
    <location>
        <begin position="1"/>
        <end position="18"/>
    </location>
</feature>
<feature type="region of interest" description="Disordered" evidence="1">
    <location>
        <begin position="1"/>
        <end position="46"/>
    </location>
</feature>
<proteinExistence type="predicted"/>
<dbReference type="Proteomes" id="UP001062223">
    <property type="component" value="Chromosome"/>
</dbReference>
<evidence type="ECO:0000313" key="3">
    <source>
        <dbReference type="Proteomes" id="UP001062223"/>
    </source>
</evidence>
<dbReference type="RefSeq" id="WP_262139199.1">
    <property type="nucleotide sequence ID" value="NZ_CP106879.1"/>
</dbReference>
<dbReference type="EMBL" id="CP106879">
    <property type="protein sequence ID" value="UYC80952.1"/>
    <property type="molecule type" value="Genomic_DNA"/>
</dbReference>
<evidence type="ECO:0000256" key="1">
    <source>
        <dbReference type="SAM" id="MobiDB-lite"/>
    </source>
</evidence>
<evidence type="ECO:0000313" key="2">
    <source>
        <dbReference type="EMBL" id="UYC80952.1"/>
    </source>
</evidence>
<organism evidence="2 3">
    <name type="scientific">Curtobacterium poinsettiae</name>
    <dbReference type="NCBI Taxonomy" id="159612"/>
    <lineage>
        <taxon>Bacteria</taxon>
        <taxon>Bacillati</taxon>
        <taxon>Actinomycetota</taxon>
        <taxon>Actinomycetes</taxon>
        <taxon>Micrococcales</taxon>
        <taxon>Microbacteriaceae</taxon>
        <taxon>Curtobacterium</taxon>
    </lineage>
</organism>
<gene>
    <name evidence="2" type="ORF">OE229_00385</name>
</gene>